<evidence type="ECO:0000313" key="1">
    <source>
        <dbReference type="EMBL" id="QMW06778.1"/>
    </source>
</evidence>
<keyword evidence="2" id="KW-1185">Reference proteome</keyword>
<accession>A0A7G5H6N6</accession>
<sequence>MSTQVLVIALCTSEFSAWLRPGVDLAHNRPDERPYLYQVRLDFAQQMATFAPFLFNNYLFP</sequence>
<evidence type="ECO:0000313" key="2">
    <source>
        <dbReference type="Proteomes" id="UP000515369"/>
    </source>
</evidence>
<organism evidence="1 2">
    <name type="scientific">Spirosoma foliorum</name>
    <dbReference type="NCBI Taxonomy" id="2710596"/>
    <lineage>
        <taxon>Bacteria</taxon>
        <taxon>Pseudomonadati</taxon>
        <taxon>Bacteroidota</taxon>
        <taxon>Cytophagia</taxon>
        <taxon>Cytophagales</taxon>
        <taxon>Cytophagaceae</taxon>
        <taxon>Spirosoma</taxon>
    </lineage>
</organism>
<reference evidence="1 2" key="1">
    <citation type="submission" date="2020-07" db="EMBL/GenBank/DDBJ databases">
        <title>Spirosoma foliorum sp. nov., isolated from the leaves on the Nejang mountain Korea, Republic of.</title>
        <authorList>
            <person name="Ho H."/>
            <person name="Lee Y.-J."/>
            <person name="Nurcahyanto D.-A."/>
            <person name="Kim S.-G."/>
        </authorList>
    </citation>
    <scope>NUCLEOTIDE SEQUENCE [LARGE SCALE GENOMIC DNA]</scope>
    <source>
        <strain evidence="1 2">PL0136</strain>
    </source>
</reference>
<proteinExistence type="predicted"/>
<gene>
    <name evidence="1" type="ORF">H3H32_18730</name>
</gene>
<protein>
    <submittedName>
        <fullName evidence="1">Uncharacterized protein</fullName>
    </submittedName>
</protein>
<dbReference type="EMBL" id="CP059732">
    <property type="protein sequence ID" value="QMW06778.1"/>
    <property type="molecule type" value="Genomic_DNA"/>
</dbReference>
<dbReference type="AlphaFoldDB" id="A0A7G5H6N6"/>
<name>A0A7G5H6N6_9BACT</name>
<dbReference type="RefSeq" id="WP_182464171.1">
    <property type="nucleotide sequence ID" value="NZ_CP059732.1"/>
</dbReference>
<dbReference type="Proteomes" id="UP000515369">
    <property type="component" value="Chromosome"/>
</dbReference>
<dbReference type="KEGG" id="sfol:H3H32_18730"/>